<keyword evidence="6" id="KW-0812">Transmembrane</keyword>
<keyword evidence="8" id="KW-1185">Reference proteome</keyword>
<feature type="region of interest" description="Disordered" evidence="5">
    <location>
        <begin position="183"/>
        <end position="202"/>
    </location>
</feature>
<feature type="region of interest" description="Disordered" evidence="5">
    <location>
        <begin position="753"/>
        <end position="782"/>
    </location>
</feature>
<proteinExistence type="inferred from homology"/>
<accession>A0A915CPI6</accession>
<feature type="domain" description="Ubiquitin-like protease family profile" evidence="7">
    <location>
        <begin position="335"/>
        <end position="496"/>
    </location>
</feature>
<evidence type="ECO:0000256" key="4">
    <source>
        <dbReference type="ARBA" id="ARBA00022807"/>
    </source>
</evidence>
<comment type="similarity">
    <text evidence="1">Belongs to the peptidase C48 family.</text>
</comment>
<keyword evidence="4" id="KW-0788">Thiol protease</keyword>
<feature type="compositionally biased region" description="Polar residues" evidence="5">
    <location>
        <begin position="183"/>
        <end position="193"/>
    </location>
</feature>
<evidence type="ECO:0000256" key="1">
    <source>
        <dbReference type="ARBA" id="ARBA00005234"/>
    </source>
</evidence>
<evidence type="ECO:0000256" key="5">
    <source>
        <dbReference type="SAM" id="MobiDB-lite"/>
    </source>
</evidence>
<keyword evidence="3" id="KW-0378">Hydrolase</keyword>
<organism evidence="8 9">
    <name type="scientific">Ditylenchus dipsaci</name>
    <dbReference type="NCBI Taxonomy" id="166011"/>
    <lineage>
        <taxon>Eukaryota</taxon>
        <taxon>Metazoa</taxon>
        <taxon>Ecdysozoa</taxon>
        <taxon>Nematoda</taxon>
        <taxon>Chromadorea</taxon>
        <taxon>Rhabditida</taxon>
        <taxon>Tylenchina</taxon>
        <taxon>Tylenchomorpha</taxon>
        <taxon>Sphaerularioidea</taxon>
        <taxon>Anguinidae</taxon>
        <taxon>Anguininae</taxon>
        <taxon>Ditylenchus</taxon>
    </lineage>
</organism>
<dbReference type="Proteomes" id="UP000887574">
    <property type="component" value="Unplaced"/>
</dbReference>
<evidence type="ECO:0000256" key="3">
    <source>
        <dbReference type="ARBA" id="ARBA00022801"/>
    </source>
</evidence>
<evidence type="ECO:0000256" key="6">
    <source>
        <dbReference type="SAM" id="Phobius"/>
    </source>
</evidence>
<dbReference type="Pfam" id="PF02902">
    <property type="entry name" value="Peptidase_C48"/>
    <property type="match status" value="1"/>
</dbReference>
<keyword evidence="6" id="KW-1133">Transmembrane helix</keyword>
<feature type="region of interest" description="Disordered" evidence="5">
    <location>
        <begin position="832"/>
        <end position="863"/>
    </location>
</feature>
<dbReference type="InterPro" id="IPR038765">
    <property type="entry name" value="Papain-like_cys_pep_sf"/>
</dbReference>
<sequence length="879" mass="97128">MRSSVLLGNEESGAGNLLSAAMNRFSAATLVNFTASGESIGALSPPSYKAQLLSVLQQGGGGANPSDWTVTQPFADVQQIRLNEIRTTPRNGLFSILLWCECRKRRRPLQRVRQWRGEVDMLIGFFLMNGACIVFFLMFGMCVICSCMRKKPKFDDGGGSGSNNRNNSTKPSLMQRVLASNKTPNQLSPSTAANPRASFVAPPPITSPSLKPTFKKLIEGMQTEFALSEQRVAAFWSGAKVSTRGITYRDLDERLKNMVERYTVIPDKVGYLKDIASHLGCISKNHQAKKQKKPESLTKGGPKVNKTIAVITLDDTIDLPKADLLDVICSKKFEIVVTERSLQCLKTDQWLNGDVISFYLKILAQQSMWDEMVPKIYAFDSFFYPELAKKNPRAVLNWTINADLFEPHFLFVPIYTTGHWSLVVCLNICLIFMTQCAEMGKKHLSLLKDFLKEFAVERGYDEVNPSVWISDSPKDILIQSNSFDCGAFVCKFANCLSREDQMKFSQNDMPLAIVTRAMNQSQQAAAAKAATTTPNNTTNRREFTHKTTDLSPCSHGPTANNFAANLNRRLSALSTGSALSNASTNLTVNNAGAIEDCIESSSVPVNTAVSVKKGGIPSLFLRKCSQSSRTDKSLDIQLENADQFYTSKMYKTSSPQNSSSPIQRSPTGSIATTTNNFFYTITPEDNRSNSESNDFLFECGKTLATTLNLDMVGMDVNEPHPFRLQSIDDYHTVDYCLPIYPEVASLAVHQGLANPRRSNPNRRQSPYPTLKSTSSVPSDLNQGQCVVRKSSQAIIPTGQRHSIVVLRRRPTGGGFTALTLEDGASEMVLLEDGQDSKPRQQVEESGDEDDDSTSLLDEQPSVVRQNLLGPLSFDDLNYT</sequence>
<dbReference type="SUPFAM" id="SSF54001">
    <property type="entry name" value="Cysteine proteinases"/>
    <property type="match status" value="1"/>
</dbReference>
<evidence type="ECO:0000313" key="8">
    <source>
        <dbReference type="Proteomes" id="UP000887574"/>
    </source>
</evidence>
<reference evidence="9" key="1">
    <citation type="submission" date="2022-11" db="UniProtKB">
        <authorList>
            <consortium name="WormBaseParasite"/>
        </authorList>
    </citation>
    <scope>IDENTIFICATION</scope>
</reference>
<evidence type="ECO:0000259" key="7">
    <source>
        <dbReference type="PROSITE" id="PS50600"/>
    </source>
</evidence>
<dbReference type="GO" id="GO:0016926">
    <property type="term" value="P:protein desumoylation"/>
    <property type="evidence" value="ECO:0007669"/>
    <property type="project" value="TreeGrafter"/>
</dbReference>
<feature type="compositionally biased region" description="Polar residues" evidence="5">
    <location>
        <begin position="770"/>
        <end position="782"/>
    </location>
</feature>
<dbReference type="AlphaFoldDB" id="A0A915CPI6"/>
<feature type="compositionally biased region" description="Low complexity" evidence="5">
    <location>
        <begin position="754"/>
        <end position="768"/>
    </location>
</feature>
<dbReference type="PANTHER" id="PTHR12606">
    <property type="entry name" value="SENTRIN/SUMO-SPECIFIC PROTEASE"/>
    <property type="match status" value="1"/>
</dbReference>
<dbReference type="Gene3D" id="3.40.395.10">
    <property type="entry name" value="Adenoviral Proteinase, Chain A"/>
    <property type="match status" value="1"/>
</dbReference>
<dbReference type="GO" id="GO:0006508">
    <property type="term" value="P:proteolysis"/>
    <property type="evidence" value="ECO:0007669"/>
    <property type="project" value="UniProtKB-KW"/>
</dbReference>
<keyword evidence="6" id="KW-0472">Membrane</keyword>
<dbReference type="GO" id="GO:0016929">
    <property type="term" value="F:deSUMOylase activity"/>
    <property type="evidence" value="ECO:0007669"/>
    <property type="project" value="TreeGrafter"/>
</dbReference>
<dbReference type="PROSITE" id="PS50600">
    <property type="entry name" value="ULP_PROTEASE"/>
    <property type="match status" value="1"/>
</dbReference>
<feature type="region of interest" description="Disordered" evidence="5">
    <location>
        <begin position="650"/>
        <end position="671"/>
    </location>
</feature>
<evidence type="ECO:0000256" key="2">
    <source>
        <dbReference type="ARBA" id="ARBA00022670"/>
    </source>
</evidence>
<dbReference type="InterPro" id="IPR003653">
    <property type="entry name" value="Peptidase_C48_C"/>
</dbReference>
<protein>
    <submittedName>
        <fullName evidence="9">Ubiquitin-like protease family profile domain-containing protein</fullName>
    </submittedName>
</protein>
<evidence type="ECO:0000313" key="9">
    <source>
        <dbReference type="WBParaSite" id="jg11215.1"/>
    </source>
</evidence>
<name>A0A915CPI6_9BILA</name>
<keyword evidence="2" id="KW-0645">Protease</keyword>
<feature type="transmembrane region" description="Helical" evidence="6">
    <location>
        <begin position="121"/>
        <end position="141"/>
    </location>
</feature>
<dbReference type="WBParaSite" id="jg11215.1">
    <property type="protein sequence ID" value="jg11215.1"/>
    <property type="gene ID" value="jg11215"/>
</dbReference>
<dbReference type="GO" id="GO:0005634">
    <property type="term" value="C:nucleus"/>
    <property type="evidence" value="ECO:0007669"/>
    <property type="project" value="TreeGrafter"/>
</dbReference>
<dbReference type="PANTHER" id="PTHR12606:SF141">
    <property type="entry name" value="GH15225P-RELATED"/>
    <property type="match status" value="1"/>
</dbReference>